<dbReference type="InterPro" id="IPR036396">
    <property type="entry name" value="Cyt_P450_sf"/>
</dbReference>
<keyword evidence="5 7" id="KW-0408">Iron</keyword>
<dbReference type="InterPro" id="IPR017972">
    <property type="entry name" value="Cyt_P450_CS"/>
</dbReference>
<keyword evidence="4 7" id="KW-0479">Metal-binding</keyword>
<proteinExistence type="inferred from homology"/>
<dbReference type="GO" id="GO:0020037">
    <property type="term" value="F:heme binding"/>
    <property type="evidence" value="ECO:0007669"/>
    <property type="project" value="InterPro"/>
</dbReference>
<dbReference type="InterPro" id="IPR002403">
    <property type="entry name" value="Cyt_P450_E_grp-IV"/>
</dbReference>
<dbReference type="AlphaFoldDB" id="A0AA39WNX6"/>
<evidence type="ECO:0000256" key="8">
    <source>
        <dbReference type="RuleBase" id="RU000461"/>
    </source>
</evidence>
<keyword evidence="3 7" id="KW-0349">Heme</keyword>
<dbReference type="InterPro" id="IPR001128">
    <property type="entry name" value="Cyt_P450"/>
</dbReference>
<comment type="caution">
    <text evidence="9">The sequence shown here is derived from an EMBL/GenBank/DDBJ whole genome shotgun (WGS) entry which is preliminary data.</text>
</comment>
<protein>
    <submittedName>
        <fullName evidence="9">Cytochrome P450 3A5</fullName>
    </submittedName>
</protein>
<comment type="cofactor">
    <cofactor evidence="1 7">
        <name>heme</name>
        <dbReference type="ChEBI" id="CHEBI:30413"/>
    </cofactor>
</comment>
<name>A0AA39WNX6_9PEZI</name>
<keyword evidence="10" id="KW-1185">Reference proteome</keyword>
<dbReference type="GO" id="GO:0004497">
    <property type="term" value="F:monooxygenase activity"/>
    <property type="evidence" value="ECO:0007669"/>
    <property type="project" value="UniProtKB-KW"/>
</dbReference>
<dbReference type="InterPro" id="IPR050121">
    <property type="entry name" value="Cytochrome_P450_monoxygenase"/>
</dbReference>
<reference evidence="9" key="1">
    <citation type="submission" date="2023-06" db="EMBL/GenBank/DDBJ databases">
        <title>Genome-scale phylogeny and comparative genomics of the fungal order Sordariales.</title>
        <authorList>
            <consortium name="Lawrence Berkeley National Laboratory"/>
            <person name="Hensen N."/>
            <person name="Bonometti L."/>
            <person name="Westerberg I."/>
            <person name="Brannstrom I.O."/>
            <person name="Guillou S."/>
            <person name="Cros-Aarteil S."/>
            <person name="Calhoun S."/>
            <person name="Haridas S."/>
            <person name="Kuo A."/>
            <person name="Mondo S."/>
            <person name="Pangilinan J."/>
            <person name="Riley R."/>
            <person name="Labutti K."/>
            <person name="Andreopoulos B."/>
            <person name="Lipzen A."/>
            <person name="Chen C."/>
            <person name="Yanf M."/>
            <person name="Daum C."/>
            <person name="Ng V."/>
            <person name="Clum A."/>
            <person name="Steindorff A."/>
            <person name="Ohm R."/>
            <person name="Martin F."/>
            <person name="Silar P."/>
            <person name="Natvig D."/>
            <person name="Lalanne C."/>
            <person name="Gautier V."/>
            <person name="Ament-Velasquez S.L."/>
            <person name="Kruys A."/>
            <person name="Hutchinson M.I."/>
            <person name="Powell A.J."/>
            <person name="Barry K."/>
            <person name="Miller A.N."/>
            <person name="Grigoriev I.V."/>
            <person name="Debuchy R."/>
            <person name="Gladieux P."/>
            <person name="Thoren M.H."/>
            <person name="Johannesson H."/>
        </authorList>
    </citation>
    <scope>NUCLEOTIDE SEQUENCE</scope>
    <source>
        <strain evidence="9">CBS 606.72</strain>
    </source>
</reference>
<evidence type="ECO:0000256" key="1">
    <source>
        <dbReference type="ARBA" id="ARBA00001971"/>
    </source>
</evidence>
<dbReference type="PROSITE" id="PS00086">
    <property type="entry name" value="CYTOCHROME_P450"/>
    <property type="match status" value="1"/>
</dbReference>
<dbReference type="Pfam" id="PF00067">
    <property type="entry name" value="p450"/>
    <property type="match status" value="1"/>
</dbReference>
<evidence type="ECO:0000256" key="5">
    <source>
        <dbReference type="ARBA" id="ARBA00023004"/>
    </source>
</evidence>
<dbReference type="GO" id="GO:0016705">
    <property type="term" value="F:oxidoreductase activity, acting on paired donors, with incorporation or reduction of molecular oxygen"/>
    <property type="evidence" value="ECO:0007669"/>
    <property type="project" value="InterPro"/>
</dbReference>
<organism evidence="9 10">
    <name type="scientific">Immersiella caudata</name>
    <dbReference type="NCBI Taxonomy" id="314043"/>
    <lineage>
        <taxon>Eukaryota</taxon>
        <taxon>Fungi</taxon>
        <taxon>Dikarya</taxon>
        <taxon>Ascomycota</taxon>
        <taxon>Pezizomycotina</taxon>
        <taxon>Sordariomycetes</taxon>
        <taxon>Sordariomycetidae</taxon>
        <taxon>Sordariales</taxon>
        <taxon>Lasiosphaeriaceae</taxon>
        <taxon>Immersiella</taxon>
    </lineage>
</organism>
<evidence type="ECO:0000313" key="10">
    <source>
        <dbReference type="Proteomes" id="UP001175000"/>
    </source>
</evidence>
<keyword evidence="8" id="KW-0560">Oxidoreductase</keyword>
<evidence type="ECO:0000256" key="6">
    <source>
        <dbReference type="ARBA" id="ARBA00023033"/>
    </source>
</evidence>
<feature type="binding site" description="axial binding residue" evidence="7">
    <location>
        <position position="486"/>
    </location>
    <ligand>
        <name>heme</name>
        <dbReference type="ChEBI" id="CHEBI:30413"/>
    </ligand>
    <ligandPart>
        <name>Fe</name>
        <dbReference type="ChEBI" id="CHEBI:18248"/>
    </ligandPart>
</feature>
<evidence type="ECO:0000256" key="2">
    <source>
        <dbReference type="ARBA" id="ARBA00010617"/>
    </source>
</evidence>
<dbReference type="EMBL" id="JAULSU010000004">
    <property type="protein sequence ID" value="KAK0618896.1"/>
    <property type="molecule type" value="Genomic_DNA"/>
</dbReference>
<evidence type="ECO:0000256" key="7">
    <source>
        <dbReference type="PIRSR" id="PIRSR602403-1"/>
    </source>
</evidence>
<dbReference type="SUPFAM" id="SSF48264">
    <property type="entry name" value="Cytochrome P450"/>
    <property type="match status" value="1"/>
</dbReference>
<evidence type="ECO:0000256" key="4">
    <source>
        <dbReference type="ARBA" id="ARBA00022723"/>
    </source>
</evidence>
<gene>
    <name evidence="9" type="ORF">B0T14DRAFT_565803</name>
</gene>
<accession>A0AA39WNX6</accession>
<evidence type="ECO:0000313" key="9">
    <source>
        <dbReference type="EMBL" id="KAK0618896.1"/>
    </source>
</evidence>
<dbReference type="GO" id="GO:0005506">
    <property type="term" value="F:iron ion binding"/>
    <property type="evidence" value="ECO:0007669"/>
    <property type="project" value="InterPro"/>
</dbReference>
<dbReference type="PRINTS" id="PR00465">
    <property type="entry name" value="EP450IV"/>
</dbReference>
<sequence length="547" mass="62494">MYLTPVLHQLFQRLWHFDVPLVLLGILLLRRTGPIFYRLFIYPYFASPLRHLPGPKNHHFLIGQTLNQFRSGHPNEPFVSWMRKWPEAPLIRYFDVGNGDAILITGIEAHKEILHDNVYSFQKPPFFVKLIADIVGFGIGFAEGEEHKKQRRSLAALFATKNLEGFIPLLQNKARRLSQLLDDAIKNDGGELDIVALYSKITLDIMGQFALGRELDELTTQPPGTNKGTSDTMPFHACYHELFEPDRVGQLLVAINSIFPIRWLPIESNRRFKLAHKTLRNQIQSVIQQRIQELDPNTASQFPAENPNATSDLLIWMITKKYYSSNPQDRWTAPEIRDQLLTFLAAGHQTTADALTWATFLLTQHPSEAQRLRDELSSSSLPSNSDEPLTYRALNSLPRLHNFTREVLRVHCPGINVARQAIHDVVIQGTLIPKGTTVLMQPAIIHKNPTIWGDDCDEFRPDRWEEMGEEDDAWKFAAFSHGPRICIGRTFSMLEFKVLMVEIVRGWRFARVEGDERGAGEIKLVNPSPMLRPDGGLRVRVERAEPV</sequence>
<dbReference type="PRINTS" id="PR00385">
    <property type="entry name" value="P450"/>
</dbReference>
<dbReference type="Gene3D" id="1.10.630.10">
    <property type="entry name" value="Cytochrome P450"/>
    <property type="match status" value="1"/>
</dbReference>
<evidence type="ECO:0000256" key="3">
    <source>
        <dbReference type="ARBA" id="ARBA00022617"/>
    </source>
</evidence>
<dbReference type="Proteomes" id="UP001175000">
    <property type="component" value="Unassembled WGS sequence"/>
</dbReference>
<dbReference type="PANTHER" id="PTHR24305">
    <property type="entry name" value="CYTOCHROME P450"/>
    <property type="match status" value="1"/>
</dbReference>
<comment type="similarity">
    <text evidence="2 8">Belongs to the cytochrome P450 family.</text>
</comment>
<dbReference type="PANTHER" id="PTHR24305:SF166">
    <property type="entry name" value="CYTOCHROME P450 12A4, MITOCHONDRIAL-RELATED"/>
    <property type="match status" value="1"/>
</dbReference>
<keyword evidence="6 8" id="KW-0503">Monooxygenase</keyword>